<gene>
    <name evidence="2" type="ORF">BU24DRAFT_21504</name>
</gene>
<dbReference type="EMBL" id="ML978066">
    <property type="protein sequence ID" value="KAF2021489.1"/>
    <property type="molecule type" value="Genomic_DNA"/>
</dbReference>
<organism evidence="2 3">
    <name type="scientific">Aaosphaeria arxii CBS 175.79</name>
    <dbReference type="NCBI Taxonomy" id="1450172"/>
    <lineage>
        <taxon>Eukaryota</taxon>
        <taxon>Fungi</taxon>
        <taxon>Dikarya</taxon>
        <taxon>Ascomycota</taxon>
        <taxon>Pezizomycotina</taxon>
        <taxon>Dothideomycetes</taxon>
        <taxon>Pleosporomycetidae</taxon>
        <taxon>Pleosporales</taxon>
        <taxon>Pleosporales incertae sedis</taxon>
        <taxon>Aaosphaeria</taxon>
    </lineage>
</organism>
<sequence length="152" mass="17775">MTIPTSTSPGLLRLLTPQHLFDLIDMLNSKSQSQSQLDNAPNSKSSVQKRPHHHHHHRTFRPTPHRNLQEPAHPISRPLPPPAHQNSQQLRLRPNTNTTAQHHHSSHRVTKRNPLLTHTRHFHQQALRDDFLLRAWAVEIRRWQASYPRIES</sequence>
<keyword evidence="3" id="KW-1185">Reference proteome</keyword>
<name>A0A6A5Y844_9PLEO</name>
<feature type="compositionally biased region" description="Basic residues" evidence="1">
    <location>
        <begin position="47"/>
        <end position="64"/>
    </location>
</feature>
<accession>A0A6A5Y844</accession>
<dbReference type="RefSeq" id="XP_033389828.1">
    <property type="nucleotide sequence ID" value="XM_033521992.1"/>
</dbReference>
<protein>
    <submittedName>
        <fullName evidence="2">Uncharacterized protein</fullName>
    </submittedName>
</protein>
<dbReference type="AlphaFoldDB" id="A0A6A5Y844"/>
<feature type="region of interest" description="Disordered" evidence="1">
    <location>
        <begin position="31"/>
        <end position="89"/>
    </location>
</feature>
<evidence type="ECO:0000256" key="1">
    <source>
        <dbReference type="SAM" id="MobiDB-lite"/>
    </source>
</evidence>
<dbReference type="Proteomes" id="UP000799778">
    <property type="component" value="Unassembled WGS sequence"/>
</dbReference>
<dbReference type="GeneID" id="54279389"/>
<evidence type="ECO:0000313" key="2">
    <source>
        <dbReference type="EMBL" id="KAF2021489.1"/>
    </source>
</evidence>
<reference evidence="2" key="1">
    <citation type="journal article" date="2020" name="Stud. Mycol.">
        <title>101 Dothideomycetes genomes: a test case for predicting lifestyles and emergence of pathogens.</title>
        <authorList>
            <person name="Haridas S."/>
            <person name="Albert R."/>
            <person name="Binder M."/>
            <person name="Bloem J."/>
            <person name="Labutti K."/>
            <person name="Salamov A."/>
            <person name="Andreopoulos B."/>
            <person name="Baker S."/>
            <person name="Barry K."/>
            <person name="Bills G."/>
            <person name="Bluhm B."/>
            <person name="Cannon C."/>
            <person name="Castanera R."/>
            <person name="Culley D."/>
            <person name="Daum C."/>
            <person name="Ezra D."/>
            <person name="Gonzalez J."/>
            <person name="Henrissat B."/>
            <person name="Kuo A."/>
            <person name="Liang C."/>
            <person name="Lipzen A."/>
            <person name="Lutzoni F."/>
            <person name="Magnuson J."/>
            <person name="Mondo S."/>
            <person name="Nolan M."/>
            <person name="Ohm R."/>
            <person name="Pangilinan J."/>
            <person name="Park H.-J."/>
            <person name="Ramirez L."/>
            <person name="Alfaro M."/>
            <person name="Sun H."/>
            <person name="Tritt A."/>
            <person name="Yoshinaga Y."/>
            <person name="Zwiers L.-H."/>
            <person name="Turgeon B."/>
            <person name="Goodwin S."/>
            <person name="Spatafora J."/>
            <person name="Crous P."/>
            <person name="Grigoriev I."/>
        </authorList>
    </citation>
    <scope>NUCLEOTIDE SEQUENCE</scope>
    <source>
        <strain evidence="2">CBS 175.79</strain>
    </source>
</reference>
<evidence type="ECO:0000313" key="3">
    <source>
        <dbReference type="Proteomes" id="UP000799778"/>
    </source>
</evidence>
<feature type="compositionally biased region" description="Polar residues" evidence="1">
    <location>
        <begin position="31"/>
        <end position="46"/>
    </location>
</feature>
<proteinExistence type="predicted"/>